<feature type="region of interest" description="Disordered" evidence="1">
    <location>
        <begin position="48"/>
        <end position="73"/>
    </location>
</feature>
<dbReference type="Proteomes" id="UP000555411">
    <property type="component" value="Unassembled WGS sequence"/>
</dbReference>
<proteinExistence type="predicted"/>
<feature type="signal peptide" evidence="2">
    <location>
        <begin position="1"/>
        <end position="17"/>
    </location>
</feature>
<dbReference type="EMBL" id="JACLQD010000003">
    <property type="protein sequence ID" value="MBC2836215.1"/>
    <property type="molecule type" value="Genomic_DNA"/>
</dbReference>
<sequence>MNRKRSVAMALAMVALAAVGVNSFGGRSDPVVQIVAQPALRMAAATPLAPSPAVPQPRAQAAAEPAPEAAAEPAADPVLAEAYDPCAISLEAFAEEGAMIGITLLAPCRADARVVLQHGGLAVAQKTLATGSLFTALPAMEAKGEIEARFDDGTVLKAAAPVPELAGLRRIAVQWQKADRFALNGFERGADYGEAGHKTALNGGVLALGDPSATPAMLAEVYTFPDPEDARVTIEAEVTPDVCGRELMGETILSQAGAAQVQDLTLAMPECDALGGFVVLNNPLADMTLAAAD</sequence>
<comment type="caution">
    <text evidence="3">The sequence shown here is derived from an EMBL/GenBank/DDBJ whole genome shotgun (WGS) entry which is preliminary data.</text>
</comment>
<keyword evidence="2" id="KW-0732">Signal</keyword>
<dbReference type="AlphaFoldDB" id="A0A842I9A5"/>
<evidence type="ECO:0008006" key="5">
    <source>
        <dbReference type="Google" id="ProtNLM"/>
    </source>
</evidence>
<keyword evidence="4" id="KW-1185">Reference proteome</keyword>
<organism evidence="3 4">
    <name type="scientific">Paragemmobacter straminiformis</name>
    <dbReference type="NCBI Taxonomy" id="2045119"/>
    <lineage>
        <taxon>Bacteria</taxon>
        <taxon>Pseudomonadati</taxon>
        <taxon>Pseudomonadota</taxon>
        <taxon>Alphaproteobacteria</taxon>
        <taxon>Rhodobacterales</taxon>
        <taxon>Paracoccaceae</taxon>
        <taxon>Paragemmobacter</taxon>
    </lineage>
</organism>
<evidence type="ECO:0000313" key="3">
    <source>
        <dbReference type="EMBL" id="MBC2836215.1"/>
    </source>
</evidence>
<name>A0A842I9A5_9RHOB</name>
<feature type="compositionally biased region" description="Low complexity" evidence="1">
    <location>
        <begin position="56"/>
        <end position="73"/>
    </location>
</feature>
<reference evidence="3 4" key="1">
    <citation type="journal article" date="2017" name="Int. J. Syst. Evol. Microbiol.">
        <title>Gemmobacter straminiformis sp. nov., isolated from an artificial fountain.</title>
        <authorList>
            <person name="Kang J.Y."/>
            <person name="Kim M.J."/>
            <person name="Chun J."/>
            <person name="Son K.P."/>
            <person name="Jahng K.Y."/>
        </authorList>
    </citation>
    <scope>NUCLEOTIDE SEQUENCE [LARGE SCALE GENOMIC DNA]</scope>
    <source>
        <strain evidence="3 4">CAM-8</strain>
    </source>
</reference>
<protein>
    <recommendedName>
        <fullName evidence="5">Translocase</fullName>
    </recommendedName>
</protein>
<evidence type="ECO:0000313" key="4">
    <source>
        <dbReference type="Proteomes" id="UP000555411"/>
    </source>
</evidence>
<feature type="chain" id="PRO_5032364877" description="Translocase" evidence="2">
    <location>
        <begin position="18"/>
        <end position="293"/>
    </location>
</feature>
<gene>
    <name evidence="3" type="ORF">H7F16_11920</name>
</gene>
<dbReference type="RefSeq" id="WP_185797824.1">
    <property type="nucleotide sequence ID" value="NZ_JACLQD010000003.1"/>
</dbReference>
<accession>A0A842I9A5</accession>
<evidence type="ECO:0000256" key="1">
    <source>
        <dbReference type="SAM" id="MobiDB-lite"/>
    </source>
</evidence>
<evidence type="ECO:0000256" key="2">
    <source>
        <dbReference type="SAM" id="SignalP"/>
    </source>
</evidence>